<name>A2ETA9_TRIV3</name>
<gene>
    <name evidence="1" type="ORF">TVAG_483370</name>
</gene>
<evidence type="ECO:0000313" key="2">
    <source>
        <dbReference type="Proteomes" id="UP000001542"/>
    </source>
</evidence>
<dbReference type="KEGG" id="tva:4761955"/>
<dbReference type="Proteomes" id="UP000001542">
    <property type="component" value="Unassembled WGS sequence"/>
</dbReference>
<dbReference type="RefSeq" id="XP_001316322.1">
    <property type="nucleotide sequence ID" value="XM_001316287.1"/>
</dbReference>
<sequence>MASFDLYHPINEKEDFSDADCLELEVFMESKKLYIRSKLNEIPVFEIEGDYTDPMISSIIESIHFGILSDKICELFEGCSSSTITPAVKCTIFDERNPQGNNSVVYLKKKPFKEDVLRSAISVASPCILITGSNSTKLCY</sequence>
<proteinExistence type="predicted"/>
<keyword evidence="2" id="KW-1185">Reference proteome</keyword>
<dbReference type="EMBL" id="DS113485">
    <property type="protein sequence ID" value="EAY04099.1"/>
    <property type="molecule type" value="Genomic_DNA"/>
</dbReference>
<organism evidence="1 2">
    <name type="scientific">Trichomonas vaginalis (strain ATCC PRA-98 / G3)</name>
    <dbReference type="NCBI Taxonomy" id="412133"/>
    <lineage>
        <taxon>Eukaryota</taxon>
        <taxon>Metamonada</taxon>
        <taxon>Parabasalia</taxon>
        <taxon>Trichomonadida</taxon>
        <taxon>Trichomonadidae</taxon>
        <taxon>Trichomonas</taxon>
    </lineage>
</organism>
<dbReference type="InParanoid" id="A2ETA9"/>
<dbReference type="VEuPathDB" id="TrichDB:TVAGG3_0620330"/>
<accession>A2ETA9</accession>
<protein>
    <submittedName>
        <fullName evidence="1">Uncharacterized protein</fullName>
    </submittedName>
</protein>
<evidence type="ECO:0000313" key="1">
    <source>
        <dbReference type="EMBL" id="EAY04099.1"/>
    </source>
</evidence>
<reference evidence="1" key="1">
    <citation type="submission" date="2006-10" db="EMBL/GenBank/DDBJ databases">
        <authorList>
            <person name="Amadeo P."/>
            <person name="Zhao Q."/>
            <person name="Wortman J."/>
            <person name="Fraser-Liggett C."/>
            <person name="Carlton J."/>
        </authorList>
    </citation>
    <scope>NUCLEOTIDE SEQUENCE</scope>
    <source>
        <strain evidence="1">G3</strain>
    </source>
</reference>
<reference evidence="1" key="2">
    <citation type="journal article" date="2007" name="Science">
        <title>Draft genome sequence of the sexually transmitted pathogen Trichomonas vaginalis.</title>
        <authorList>
            <person name="Carlton J.M."/>
            <person name="Hirt R.P."/>
            <person name="Silva J.C."/>
            <person name="Delcher A.L."/>
            <person name="Schatz M."/>
            <person name="Zhao Q."/>
            <person name="Wortman J.R."/>
            <person name="Bidwell S.L."/>
            <person name="Alsmark U.C.M."/>
            <person name="Besteiro S."/>
            <person name="Sicheritz-Ponten T."/>
            <person name="Noel C.J."/>
            <person name="Dacks J.B."/>
            <person name="Foster P.G."/>
            <person name="Simillion C."/>
            <person name="Van de Peer Y."/>
            <person name="Miranda-Saavedra D."/>
            <person name="Barton G.J."/>
            <person name="Westrop G.D."/>
            <person name="Mueller S."/>
            <person name="Dessi D."/>
            <person name="Fiori P.L."/>
            <person name="Ren Q."/>
            <person name="Paulsen I."/>
            <person name="Zhang H."/>
            <person name="Bastida-Corcuera F.D."/>
            <person name="Simoes-Barbosa A."/>
            <person name="Brown M.T."/>
            <person name="Hayes R.D."/>
            <person name="Mukherjee M."/>
            <person name="Okumura C.Y."/>
            <person name="Schneider R."/>
            <person name="Smith A.J."/>
            <person name="Vanacova S."/>
            <person name="Villalvazo M."/>
            <person name="Haas B.J."/>
            <person name="Pertea M."/>
            <person name="Feldblyum T.V."/>
            <person name="Utterback T.R."/>
            <person name="Shu C.L."/>
            <person name="Osoegawa K."/>
            <person name="de Jong P.J."/>
            <person name="Hrdy I."/>
            <person name="Horvathova L."/>
            <person name="Zubacova Z."/>
            <person name="Dolezal P."/>
            <person name="Malik S.B."/>
            <person name="Logsdon J.M. Jr."/>
            <person name="Henze K."/>
            <person name="Gupta A."/>
            <person name="Wang C.C."/>
            <person name="Dunne R.L."/>
            <person name="Upcroft J.A."/>
            <person name="Upcroft P."/>
            <person name="White O."/>
            <person name="Salzberg S.L."/>
            <person name="Tang P."/>
            <person name="Chiu C.-H."/>
            <person name="Lee Y.-S."/>
            <person name="Embley T.M."/>
            <person name="Coombs G.H."/>
            <person name="Mottram J.C."/>
            <person name="Tachezy J."/>
            <person name="Fraser-Liggett C.M."/>
            <person name="Johnson P.J."/>
        </authorList>
    </citation>
    <scope>NUCLEOTIDE SEQUENCE [LARGE SCALE GENOMIC DNA]</scope>
    <source>
        <strain evidence="1">G3</strain>
    </source>
</reference>
<dbReference type="OrthoDB" id="10645136at2759"/>
<dbReference type="AlphaFoldDB" id="A2ETA9"/>
<dbReference type="VEuPathDB" id="TrichDB:TVAG_483370"/>